<keyword evidence="2" id="KW-1185">Reference proteome</keyword>
<sequence>MTWRGVAPIYSLSGRAPGKTDPTTGACFVKARDALQINLHNPSLLYLCPLHLLPYSLRLLYFATPFPLFLIPLCVPVGP</sequence>
<gene>
    <name evidence="1" type="ORF">CITCOLO1_LOCUS15485</name>
</gene>
<accession>A0ABP0YUW3</accession>
<evidence type="ECO:0000313" key="2">
    <source>
        <dbReference type="Proteomes" id="UP001642487"/>
    </source>
</evidence>
<dbReference type="EMBL" id="OZ021739">
    <property type="protein sequence ID" value="CAK9323306.1"/>
    <property type="molecule type" value="Genomic_DNA"/>
</dbReference>
<organism evidence="1 2">
    <name type="scientific">Citrullus colocynthis</name>
    <name type="common">colocynth</name>
    <dbReference type="NCBI Taxonomy" id="252529"/>
    <lineage>
        <taxon>Eukaryota</taxon>
        <taxon>Viridiplantae</taxon>
        <taxon>Streptophyta</taxon>
        <taxon>Embryophyta</taxon>
        <taxon>Tracheophyta</taxon>
        <taxon>Spermatophyta</taxon>
        <taxon>Magnoliopsida</taxon>
        <taxon>eudicotyledons</taxon>
        <taxon>Gunneridae</taxon>
        <taxon>Pentapetalae</taxon>
        <taxon>rosids</taxon>
        <taxon>fabids</taxon>
        <taxon>Cucurbitales</taxon>
        <taxon>Cucurbitaceae</taxon>
        <taxon>Benincaseae</taxon>
        <taxon>Citrullus</taxon>
    </lineage>
</organism>
<dbReference type="Proteomes" id="UP001642487">
    <property type="component" value="Chromosome 5"/>
</dbReference>
<name>A0ABP0YUW3_9ROSI</name>
<evidence type="ECO:0000313" key="1">
    <source>
        <dbReference type="EMBL" id="CAK9323306.1"/>
    </source>
</evidence>
<reference evidence="1 2" key="1">
    <citation type="submission" date="2024-03" db="EMBL/GenBank/DDBJ databases">
        <authorList>
            <person name="Gkanogiannis A."/>
            <person name="Becerra Lopez-Lavalle L."/>
        </authorList>
    </citation>
    <scope>NUCLEOTIDE SEQUENCE [LARGE SCALE GENOMIC DNA]</scope>
</reference>
<proteinExistence type="predicted"/>
<protein>
    <submittedName>
        <fullName evidence="1">Uncharacterized protein</fullName>
    </submittedName>
</protein>